<organism evidence="2 3">
    <name type="scientific">Nocardia bovistercoris</name>
    <dbReference type="NCBI Taxonomy" id="2785916"/>
    <lineage>
        <taxon>Bacteria</taxon>
        <taxon>Bacillati</taxon>
        <taxon>Actinomycetota</taxon>
        <taxon>Actinomycetes</taxon>
        <taxon>Mycobacteriales</taxon>
        <taxon>Nocardiaceae</taxon>
        <taxon>Nocardia</taxon>
    </lineage>
</organism>
<keyword evidence="1" id="KW-1133">Transmembrane helix</keyword>
<accession>A0A931IFK0</accession>
<keyword evidence="3" id="KW-1185">Reference proteome</keyword>
<proteinExistence type="predicted"/>
<evidence type="ECO:0000313" key="2">
    <source>
        <dbReference type="EMBL" id="MBH0780386.1"/>
    </source>
</evidence>
<sequence length="276" mass="30751">MNIVLTGLLTFLGFLTVFGVYVISKVIAHLVGEEVEGRINQLGFGLLRLVCRRLPEDLREVYYEFWAADLEEYYHNAEERPLTRLFWSLRFPIPLLFTGRVFARIQDPKSFEPSQSWRRRISSGVAMGSALILDRIMPKSRTQFVANIAVALLAGLFLPAVLKMSVVASVPVGLATGGYLSLAWSYYRAYAKLDEPVGSPEHTVAMSSELVLGPPDTQSDQGVLEGVAVWEANMYTARDNGDAAMIAAATESFRRFCGEAQRRELPFNARSSDAEF</sequence>
<dbReference type="RefSeq" id="WP_196152699.1">
    <property type="nucleotide sequence ID" value="NZ_JADMLG010000015.1"/>
</dbReference>
<evidence type="ECO:0000313" key="3">
    <source>
        <dbReference type="Proteomes" id="UP000655751"/>
    </source>
</evidence>
<dbReference type="AlphaFoldDB" id="A0A931IFK0"/>
<dbReference type="Proteomes" id="UP000655751">
    <property type="component" value="Unassembled WGS sequence"/>
</dbReference>
<feature type="transmembrane region" description="Helical" evidence="1">
    <location>
        <begin position="144"/>
        <end position="162"/>
    </location>
</feature>
<gene>
    <name evidence="2" type="ORF">IT779_29350</name>
</gene>
<dbReference type="EMBL" id="JADMLG010000015">
    <property type="protein sequence ID" value="MBH0780386.1"/>
    <property type="molecule type" value="Genomic_DNA"/>
</dbReference>
<reference evidence="2" key="1">
    <citation type="submission" date="2020-11" db="EMBL/GenBank/DDBJ databases">
        <title>Nocardia NEAU-351.nov., a novel actinomycete isolated from the cow dung.</title>
        <authorList>
            <person name="Zhang X."/>
        </authorList>
    </citation>
    <scope>NUCLEOTIDE SEQUENCE</scope>
    <source>
        <strain evidence="2">NEAU-351</strain>
    </source>
</reference>
<feature type="transmembrane region" description="Helical" evidence="1">
    <location>
        <begin position="168"/>
        <end position="187"/>
    </location>
</feature>
<keyword evidence="1" id="KW-0812">Transmembrane</keyword>
<name>A0A931IFK0_9NOCA</name>
<evidence type="ECO:0000256" key="1">
    <source>
        <dbReference type="SAM" id="Phobius"/>
    </source>
</evidence>
<protein>
    <submittedName>
        <fullName evidence="2">Uncharacterized protein</fullName>
    </submittedName>
</protein>
<keyword evidence="1" id="KW-0472">Membrane</keyword>
<comment type="caution">
    <text evidence="2">The sequence shown here is derived from an EMBL/GenBank/DDBJ whole genome shotgun (WGS) entry which is preliminary data.</text>
</comment>